<dbReference type="GO" id="GO:0005829">
    <property type="term" value="C:cytosol"/>
    <property type="evidence" value="ECO:0007669"/>
    <property type="project" value="TreeGrafter"/>
</dbReference>
<keyword evidence="3" id="KW-0547">Nucleotide-binding</keyword>
<dbReference type="Gene3D" id="3.40.1190.20">
    <property type="match status" value="1"/>
</dbReference>
<keyword evidence="4 8" id="KW-0418">Kinase</keyword>
<evidence type="ECO:0000256" key="6">
    <source>
        <dbReference type="PIRNR" id="PIRNR000535"/>
    </source>
</evidence>
<evidence type="ECO:0000259" key="7">
    <source>
        <dbReference type="Pfam" id="PF00294"/>
    </source>
</evidence>
<dbReference type="AlphaFoldDB" id="A0A3D9UJL7"/>
<reference evidence="8 9" key="1">
    <citation type="submission" date="2018-08" db="EMBL/GenBank/DDBJ databases">
        <title>Sequencing the genomes of 1000 actinobacteria strains.</title>
        <authorList>
            <person name="Klenk H.-P."/>
        </authorList>
    </citation>
    <scope>NUCLEOTIDE SEQUENCE [LARGE SCALE GENOMIC DNA]</scope>
    <source>
        <strain evidence="8 9">DSM 22967</strain>
    </source>
</reference>
<evidence type="ECO:0000256" key="5">
    <source>
        <dbReference type="ARBA" id="ARBA00022840"/>
    </source>
</evidence>
<organism evidence="8 9">
    <name type="scientific">Calidifontibacter indicus</name>
    <dbReference type="NCBI Taxonomy" id="419650"/>
    <lineage>
        <taxon>Bacteria</taxon>
        <taxon>Bacillati</taxon>
        <taxon>Actinomycetota</taxon>
        <taxon>Actinomycetes</taxon>
        <taxon>Micrococcales</taxon>
        <taxon>Dermacoccaceae</taxon>
        <taxon>Calidifontibacter</taxon>
    </lineage>
</organism>
<keyword evidence="2 6" id="KW-0808">Transferase</keyword>
<dbReference type="PIRSF" id="PIRSF000535">
    <property type="entry name" value="1PFK/6PFK/LacC"/>
    <property type="match status" value="1"/>
</dbReference>
<dbReference type="InterPro" id="IPR017583">
    <property type="entry name" value="Tagatose/fructose_Pkinase"/>
</dbReference>
<proteinExistence type="inferred from homology"/>
<dbReference type="PANTHER" id="PTHR46566:SF2">
    <property type="entry name" value="ATP-DEPENDENT 6-PHOSPHOFRUCTOKINASE ISOZYME 2"/>
    <property type="match status" value="1"/>
</dbReference>
<evidence type="ECO:0000313" key="9">
    <source>
        <dbReference type="Proteomes" id="UP000256253"/>
    </source>
</evidence>
<dbReference type="InterPro" id="IPR011611">
    <property type="entry name" value="PfkB_dom"/>
</dbReference>
<evidence type="ECO:0000256" key="4">
    <source>
        <dbReference type="ARBA" id="ARBA00022777"/>
    </source>
</evidence>
<gene>
    <name evidence="8" type="ORF">DFJ65_0603</name>
</gene>
<dbReference type="Proteomes" id="UP000256253">
    <property type="component" value="Unassembled WGS sequence"/>
</dbReference>
<dbReference type="EMBL" id="QTUA01000001">
    <property type="protein sequence ID" value="REF29642.1"/>
    <property type="molecule type" value="Genomic_DNA"/>
</dbReference>
<protein>
    <submittedName>
        <fullName evidence="8">1-phosphofructokinase</fullName>
    </submittedName>
</protein>
<comment type="similarity">
    <text evidence="1">Belongs to the carbohydrate kinase PfkB family.</text>
</comment>
<dbReference type="OrthoDB" id="3206700at2"/>
<evidence type="ECO:0000256" key="2">
    <source>
        <dbReference type="ARBA" id="ARBA00022679"/>
    </source>
</evidence>
<keyword evidence="5" id="KW-0067">ATP-binding</keyword>
<evidence type="ECO:0000313" key="8">
    <source>
        <dbReference type="EMBL" id="REF29642.1"/>
    </source>
</evidence>
<evidence type="ECO:0000256" key="1">
    <source>
        <dbReference type="ARBA" id="ARBA00010688"/>
    </source>
</evidence>
<dbReference type="Pfam" id="PF00294">
    <property type="entry name" value="PfkB"/>
    <property type="match status" value="1"/>
</dbReference>
<keyword evidence="9" id="KW-1185">Reference proteome</keyword>
<dbReference type="InterPro" id="IPR029056">
    <property type="entry name" value="Ribokinase-like"/>
</dbReference>
<dbReference type="GO" id="GO:0008443">
    <property type="term" value="F:phosphofructokinase activity"/>
    <property type="evidence" value="ECO:0007669"/>
    <property type="project" value="TreeGrafter"/>
</dbReference>
<feature type="domain" description="Carbohydrate kinase PfkB" evidence="7">
    <location>
        <begin position="26"/>
        <end position="301"/>
    </location>
</feature>
<evidence type="ECO:0000256" key="3">
    <source>
        <dbReference type="ARBA" id="ARBA00022741"/>
    </source>
</evidence>
<dbReference type="PANTHER" id="PTHR46566">
    <property type="entry name" value="1-PHOSPHOFRUCTOKINASE-RELATED"/>
    <property type="match status" value="1"/>
</dbReference>
<sequence>MGDMPKMPRIAVVAPTPLAVVEATAALTETTRSEHDESGVHIHPGGQGLWMARMARSLGAEVTVIGPFGGELGPLVVTMLRDLDLTVRPVPYPAGNGGYIYDLRAGERHVIAHMPPPPLSRHEFDDLYGVALVEGMDADLTVITGCEPADVLPAEFFERLIRDIRASGGRVVADLSGDAALAAIRAEVDVLKIAHDELLDADLAAGESMPKLVAGARKLIDDGVGAVVVSRAEKPALVVDAEGVHELITPPVSTHEHRGAGDSMTAGIAVGIARGADLVDATRLGAAAGALNVTRGGLGTGNRDTIERIAEHVEIKEH</sequence>
<dbReference type="GO" id="GO:0005524">
    <property type="term" value="F:ATP binding"/>
    <property type="evidence" value="ECO:0007669"/>
    <property type="project" value="UniProtKB-KW"/>
</dbReference>
<accession>A0A3D9UJL7</accession>
<name>A0A3D9UJL7_9MICO</name>
<dbReference type="SUPFAM" id="SSF53613">
    <property type="entry name" value="Ribokinase-like"/>
    <property type="match status" value="1"/>
</dbReference>
<comment type="caution">
    <text evidence="8">The sequence shown here is derived from an EMBL/GenBank/DDBJ whole genome shotgun (WGS) entry which is preliminary data.</text>
</comment>